<dbReference type="EMBL" id="KK103682">
    <property type="protein sequence ID" value="KIY95128.1"/>
    <property type="molecule type" value="Genomic_DNA"/>
</dbReference>
<name>A0A0D2KH95_9CHLO</name>
<dbReference type="InterPro" id="IPR002110">
    <property type="entry name" value="Ankyrin_rpt"/>
</dbReference>
<dbReference type="Proteomes" id="UP000054498">
    <property type="component" value="Unassembled WGS sequence"/>
</dbReference>
<dbReference type="InterPro" id="IPR036770">
    <property type="entry name" value="Ankyrin_rpt-contain_sf"/>
</dbReference>
<gene>
    <name evidence="2" type="ORF">MNEG_12835</name>
</gene>
<keyword evidence="1" id="KW-0732">Signal</keyword>
<organism evidence="2 3">
    <name type="scientific">Monoraphidium neglectum</name>
    <dbReference type="NCBI Taxonomy" id="145388"/>
    <lineage>
        <taxon>Eukaryota</taxon>
        <taxon>Viridiplantae</taxon>
        <taxon>Chlorophyta</taxon>
        <taxon>core chlorophytes</taxon>
        <taxon>Chlorophyceae</taxon>
        <taxon>CS clade</taxon>
        <taxon>Sphaeropleales</taxon>
        <taxon>Selenastraceae</taxon>
        <taxon>Monoraphidium</taxon>
    </lineage>
</organism>
<protein>
    <submittedName>
        <fullName evidence="2">Uncharacterized protein</fullName>
    </submittedName>
</protein>
<dbReference type="GeneID" id="25730237"/>
<dbReference type="Gene3D" id="1.25.40.20">
    <property type="entry name" value="Ankyrin repeat-containing domain"/>
    <property type="match status" value="1"/>
</dbReference>
<dbReference type="KEGG" id="mng:MNEG_12835"/>
<reference evidence="2 3" key="1">
    <citation type="journal article" date="2013" name="BMC Genomics">
        <title>Reconstruction of the lipid metabolism for the microalga Monoraphidium neglectum from its genome sequence reveals characteristics suitable for biofuel production.</title>
        <authorList>
            <person name="Bogen C."/>
            <person name="Al-Dilaimi A."/>
            <person name="Albersmeier A."/>
            <person name="Wichmann J."/>
            <person name="Grundmann M."/>
            <person name="Rupp O."/>
            <person name="Lauersen K.J."/>
            <person name="Blifernez-Klassen O."/>
            <person name="Kalinowski J."/>
            <person name="Goesmann A."/>
            <person name="Mussgnug J.H."/>
            <person name="Kruse O."/>
        </authorList>
    </citation>
    <scope>NUCLEOTIDE SEQUENCE [LARGE SCALE GENOMIC DNA]</scope>
    <source>
        <strain evidence="2 3">SAG 48.87</strain>
    </source>
</reference>
<proteinExistence type="predicted"/>
<dbReference type="STRING" id="145388.A0A0D2KH95"/>
<dbReference type="Pfam" id="PF12796">
    <property type="entry name" value="Ank_2"/>
    <property type="match status" value="1"/>
</dbReference>
<keyword evidence="3" id="KW-1185">Reference proteome</keyword>
<dbReference type="RefSeq" id="XP_013894148.1">
    <property type="nucleotide sequence ID" value="XM_014038694.1"/>
</dbReference>
<dbReference type="SUPFAM" id="SSF48403">
    <property type="entry name" value="Ankyrin repeat"/>
    <property type="match status" value="1"/>
</dbReference>
<feature type="signal peptide" evidence="1">
    <location>
        <begin position="1"/>
        <end position="22"/>
    </location>
</feature>
<feature type="chain" id="PRO_5002262730" evidence="1">
    <location>
        <begin position="23"/>
        <end position="98"/>
    </location>
</feature>
<dbReference type="AlphaFoldDB" id="A0A0D2KH95"/>
<evidence type="ECO:0000313" key="3">
    <source>
        <dbReference type="Proteomes" id="UP000054498"/>
    </source>
</evidence>
<sequence>MRPGVDGHRAVVTLLLRHFGGAAVPWYSPDLYCDAFTPLMAAAVANRLEVAALLLQEAGAHAGALAAATNRYGQSAWQIAARKGCRQMMQLLATAAAA</sequence>
<evidence type="ECO:0000313" key="2">
    <source>
        <dbReference type="EMBL" id="KIY95128.1"/>
    </source>
</evidence>
<evidence type="ECO:0000256" key="1">
    <source>
        <dbReference type="SAM" id="SignalP"/>
    </source>
</evidence>
<dbReference type="OrthoDB" id="7729168at2759"/>
<accession>A0A0D2KH95</accession>